<dbReference type="AlphaFoldDB" id="A0A3G6IZ35"/>
<dbReference type="GO" id="GO:0003860">
    <property type="term" value="F:3-hydroxyisobutyryl-CoA hydrolase activity"/>
    <property type="evidence" value="ECO:0007669"/>
    <property type="project" value="UniProtKB-EC"/>
</dbReference>
<reference evidence="5 6" key="1">
    <citation type="submission" date="2018-11" db="EMBL/GenBank/DDBJ databases">
        <authorList>
            <person name="Kleinhagauer T."/>
            <person name="Glaeser S.P."/>
            <person name="Spergser J."/>
            <person name="Ruckert C."/>
            <person name="Kaempfer P."/>
            <person name="Busse H.-J."/>
        </authorList>
    </citation>
    <scope>NUCLEOTIDE SEQUENCE [LARGE SCALE GENOMIC DNA]</scope>
    <source>
        <strain evidence="5 6">W8</strain>
    </source>
</reference>
<dbReference type="KEGG" id="cgk:CGERO_03660"/>
<dbReference type="PANTHER" id="PTHR43176">
    <property type="entry name" value="3-HYDROXYISOBUTYRYL-COA HYDROLASE-RELATED"/>
    <property type="match status" value="1"/>
</dbReference>
<dbReference type="InterPro" id="IPR032259">
    <property type="entry name" value="HIBYL-CoA-H"/>
</dbReference>
<protein>
    <recommendedName>
        <fullName evidence="2">3-hydroxyisobutyryl-CoA hydrolase</fullName>
        <ecNumber evidence="2">3.1.2.4</ecNumber>
    </recommendedName>
</protein>
<keyword evidence="3" id="KW-0378">Hydrolase</keyword>
<dbReference type="NCBIfam" id="NF004127">
    <property type="entry name" value="PRK05617.1"/>
    <property type="match status" value="1"/>
</dbReference>
<evidence type="ECO:0000313" key="5">
    <source>
        <dbReference type="EMBL" id="AZA11051.1"/>
    </source>
</evidence>
<dbReference type="GO" id="GO:0016829">
    <property type="term" value="F:lyase activity"/>
    <property type="evidence" value="ECO:0007669"/>
    <property type="project" value="UniProtKB-KW"/>
</dbReference>
<sequence length="345" mass="37680">MSEAVVNTSVQHRTGHIELNRPKALNSLNQEMVDIVNDALQSWEDDPHIEQVLITSTSEKGFCAGGDVRAIRDLDMEGRHEEGDEYFEHEYRMNLHLANFPKPIISIADGVVMGGGIGISAHGSHRVVTEKAFAAMPEMLIGFIPDVGSTKMFSSMRGTKGYESLALANFLCLTAWRMNPADMLWAGYATHLVPSDQLEAFQQLLISDGVDAAIAAFATQPEDEAPLKKHEAAIAEVFGHDSWEEIAAALEACRYEDFKAMVQSHMELACPTSVVAAVELLRASNAAPGLAEALDFELRMGNSLRRTPNFVEGVRAVLVDKTKDPKFEPSTTAEVDVQALRAVLA</sequence>
<feature type="domain" description="Enoyl-CoA hydratase/isomerase" evidence="4">
    <location>
        <begin position="15"/>
        <end position="343"/>
    </location>
</feature>
<proteinExistence type="predicted"/>
<dbReference type="InterPro" id="IPR029045">
    <property type="entry name" value="ClpP/crotonase-like_dom_sf"/>
</dbReference>
<evidence type="ECO:0000256" key="1">
    <source>
        <dbReference type="ARBA" id="ARBA00001709"/>
    </source>
</evidence>
<dbReference type="RefSeq" id="WP_123933519.1">
    <property type="nucleotide sequence ID" value="NZ_CP033897.1"/>
</dbReference>
<comment type="catalytic activity">
    <reaction evidence="1">
        <text>3-hydroxy-2-methylpropanoyl-CoA + H2O = 3-hydroxy-2-methylpropanoate + CoA + H(+)</text>
        <dbReference type="Rhea" id="RHEA:20888"/>
        <dbReference type="ChEBI" id="CHEBI:11805"/>
        <dbReference type="ChEBI" id="CHEBI:15377"/>
        <dbReference type="ChEBI" id="CHEBI:15378"/>
        <dbReference type="ChEBI" id="CHEBI:57287"/>
        <dbReference type="ChEBI" id="CHEBI:57340"/>
        <dbReference type="EC" id="3.1.2.4"/>
    </reaction>
</comment>
<dbReference type="Proteomes" id="UP000271587">
    <property type="component" value="Chromosome"/>
</dbReference>
<dbReference type="EMBL" id="CP033897">
    <property type="protein sequence ID" value="AZA11051.1"/>
    <property type="molecule type" value="Genomic_DNA"/>
</dbReference>
<evidence type="ECO:0000256" key="2">
    <source>
        <dbReference type="ARBA" id="ARBA00011915"/>
    </source>
</evidence>
<dbReference type="Gene3D" id="3.90.226.10">
    <property type="entry name" value="2-enoyl-CoA Hydratase, Chain A, domain 1"/>
    <property type="match status" value="1"/>
</dbReference>
<accession>A0A3G6IZ35</accession>
<gene>
    <name evidence="5" type="primary">echA2</name>
    <name evidence="5" type="ORF">CGERO_03660</name>
</gene>
<dbReference type="InterPro" id="IPR045004">
    <property type="entry name" value="ECH_dom"/>
</dbReference>
<dbReference type="OrthoDB" id="9790967at2"/>
<evidence type="ECO:0000313" key="6">
    <source>
        <dbReference type="Proteomes" id="UP000271587"/>
    </source>
</evidence>
<keyword evidence="5" id="KW-0456">Lyase</keyword>
<dbReference type="PANTHER" id="PTHR43176:SF3">
    <property type="entry name" value="3-HYDROXYISOBUTYRYL-COA HYDROLASE, MITOCHONDRIAL"/>
    <property type="match status" value="1"/>
</dbReference>
<name>A0A3G6IZ35_9CORY</name>
<evidence type="ECO:0000256" key="3">
    <source>
        <dbReference type="ARBA" id="ARBA00022801"/>
    </source>
</evidence>
<dbReference type="Pfam" id="PF16113">
    <property type="entry name" value="ECH_2"/>
    <property type="match status" value="1"/>
</dbReference>
<dbReference type="SUPFAM" id="SSF52096">
    <property type="entry name" value="ClpP/crotonase"/>
    <property type="match status" value="1"/>
</dbReference>
<evidence type="ECO:0000259" key="4">
    <source>
        <dbReference type="Pfam" id="PF16113"/>
    </source>
</evidence>
<dbReference type="CDD" id="cd06558">
    <property type="entry name" value="crotonase-like"/>
    <property type="match status" value="1"/>
</dbReference>
<dbReference type="EC" id="3.1.2.4" evidence="2"/>
<organism evidence="5 6">
    <name type="scientific">Corynebacterium gerontici</name>
    <dbReference type="NCBI Taxonomy" id="2079234"/>
    <lineage>
        <taxon>Bacteria</taxon>
        <taxon>Bacillati</taxon>
        <taxon>Actinomycetota</taxon>
        <taxon>Actinomycetes</taxon>
        <taxon>Mycobacteriales</taxon>
        <taxon>Corynebacteriaceae</taxon>
        <taxon>Corynebacterium</taxon>
    </lineage>
</organism>
<keyword evidence="6" id="KW-1185">Reference proteome</keyword>
<dbReference type="GO" id="GO:0006574">
    <property type="term" value="P:L-valine catabolic process"/>
    <property type="evidence" value="ECO:0007669"/>
    <property type="project" value="TreeGrafter"/>
</dbReference>